<dbReference type="Proteomes" id="UP000277580">
    <property type="component" value="Unassembled WGS sequence"/>
</dbReference>
<accession>A0A3N4KD81</accession>
<evidence type="ECO:0000313" key="2">
    <source>
        <dbReference type="Proteomes" id="UP000277580"/>
    </source>
</evidence>
<evidence type="ECO:0000313" key="1">
    <source>
        <dbReference type="EMBL" id="RPB08437.1"/>
    </source>
</evidence>
<sequence>MRDLLANTWSRCPWTSNRTTKILVDFSIQFCLDGDCSTVINCPRVSLRLFRRV</sequence>
<keyword evidence="2" id="KW-1185">Reference proteome</keyword>
<reference evidence="1 2" key="1">
    <citation type="journal article" date="2018" name="Nat. Ecol. Evol.">
        <title>Pezizomycetes genomes reveal the molecular basis of ectomycorrhizal truffle lifestyle.</title>
        <authorList>
            <person name="Murat C."/>
            <person name="Payen T."/>
            <person name="Noel B."/>
            <person name="Kuo A."/>
            <person name="Morin E."/>
            <person name="Chen J."/>
            <person name="Kohler A."/>
            <person name="Krizsan K."/>
            <person name="Balestrini R."/>
            <person name="Da Silva C."/>
            <person name="Montanini B."/>
            <person name="Hainaut M."/>
            <person name="Levati E."/>
            <person name="Barry K.W."/>
            <person name="Belfiori B."/>
            <person name="Cichocki N."/>
            <person name="Clum A."/>
            <person name="Dockter R.B."/>
            <person name="Fauchery L."/>
            <person name="Guy J."/>
            <person name="Iotti M."/>
            <person name="Le Tacon F."/>
            <person name="Lindquist E.A."/>
            <person name="Lipzen A."/>
            <person name="Malagnac F."/>
            <person name="Mello A."/>
            <person name="Molinier V."/>
            <person name="Miyauchi S."/>
            <person name="Poulain J."/>
            <person name="Riccioni C."/>
            <person name="Rubini A."/>
            <person name="Sitrit Y."/>
            <person name="Splivallo R."/>
            <person name="Traeger S."/>
            <person name="Wang M."/>
            <person name="Zifcakova L."/>
            <person name="Wipf D."/>
            <person name="Zambonelli A."/>
            <person name="Paolocci F."/>
            <person name="Nowrousian M."/>
            <person name="Ottonello S."/>
            <person name="Baldrian P."/>
            <person name="Spatafora J.W."/>
            <person name="Henrissat B."/>
            <person name="Nagy L.G."/>
            <person name="Aury J.M."/>
            <person name="Wincker P."/>
            <person name="Grigoriev I.V."/>
            <person name="Bonfante P."/>
            <person name="Martin F.M."/>
        </authorList>
    </citation>
    <scope>NUCLEOTIDE SEQUENCE [LARGE SCALE GENOMIC DNA]</scope>
    <source>
        <strain evidence="1 2">CCBAS932</strain>
    </source>
</reference>
<dbReference type="InParanoid" id="A0A3N4KD81"/>
<dbReference type="AlphaFoldDB" id="A0A3N4KD81"/>
<name>A0A3N4KD81_9PEZI</name>
<dbReference type="EMBL" id="ML119163">
    <property type="protein sequence ID" value="RPB08437.1"/>
    <property type="molecule type" value="Genomic_DNA"/>
</dbReference>
<organism evidence="1 2">
    <name type="scientific">Morchella conica CCBAS932</name>
    <dbReference type="NCBI Taxonomy" id="1392247"/>
    <lineage>
        <taxon>Eukaryota</taxon>
        <taxon>Fungi</taxon>
        <taxon>Dikarya</taxon>
        <taxon>Ascomycota</taxon>
        <taxon>Pezizomycotina</taxon>
        <taxon>Pezizomycetes</taxon>
        <taxon>Pezizales</taxon>
        <taxon>Morchellaceae</taxon>
        <taxon>Morchella</taxon>
    </lineage>
</organism>
<protein>
    <submittedName>
        <fullName evidence="1">Uncharacterized protein</fullName>
    </submittedName>
</protein>
<proteinExistence type="predicted"/>
<gene>
    <name evidence="1" type="ORF">P167DRAFT_343401</name>
</gene>